<protein>
    <submittedName>
        <fullName evidence="2">Chromosomal replication initiator protein DnaA</fullName>
    </submittedName>
</protein>
<keyword evidence="3" id="KW-1185">Reference proteome</keyword>
<dbReference type="Proteomes" id="UP000887116">
    <property type="component" value="Unassembled WGS sequence"/>
</dbReference>
<dbReference type="GO" id="GO:0006270">
    <property type="term" value="P:DNA replication initiation"/>
    <property type="evidence" value="ECO:0007669"/>
    <property type="project" value="TreeGrafter"/>
</dbReference>
<organism evidence="2 3">
    <name type="scientific">Trichonephila clavata</name>
    <name type="common">Joro spider</name>
    <name type="synonym">Nephila clavata</name>
    <dbReference type="NCBI Taxonomy" id="2740835"/>
    <lineage>
        <taxon>Eukaryota</taxon>
        <taxon>Metazoa</taxon>
        <taxon>Ecdysozoa</taxon>
        <taxon>Arthropoda</taxon>
        <taxon>Chelicerata</taxon>
        <taxon>Arachnida</taxon>
        <taxon>Araneae</taxon>
        <taxon>Araneomorphae</taxon>
        <taxon>Entelegynae</taxon>
        <taxon>Araneoidea</taxon>
        <taxon>Nephilidae</taxon>
        <taxon>Trichonephila</taxon>
    </lineage>
</organism>
<dbReference type="OrthoDB" id="6409922at2759"/>
<accession>A0A8X6HJF8</accession>
<dbReference type="InterPro" id="IPR027417">
    <property type="entry name" value="P-loop_NTPase"/>
</dbReference>
<sequence>MKKILSLWQSEDKSIRSIDIQVIEERNSNFNVILKNREESNHNLGSPLDPRFTFDNFVVGKPNELAFTAAKRVAESIDPILGSNPLFLYGGVGLGKTHLMHAIAWHIVNSPSEKEKWYIISREIHVPIYYSAAKQRYYVI</sequence>
<dbReference type="InterPro" id="IPR013317">
    <property type="entry name" value="DnaA_dom"/>
</dbReference>
<reference evidence="2" key="1">
    <citation type="submission" date="2020-07" db="EMBL/GenBank/DDBJ databases">
        <title>Multicomponent nature underlies the extraordinary mechanical properties of spider dragline silk.</title>
        <authorList>
            <person name="Kono N."/>
            <person name="Nakamura H."/>
            <person name="Mori M."/>
            <person name="Yoshida Y."/>
            <person name="Ohtoshi R."/>
            <person name="Malay A.D."/>
            <person name="Moran D.A.P."/>
            <person name="Tomita M."/>
            <person name="Numata K."/>
            <person name="Arakawa K."/>
        </authorList>
    </citation>
    <scope>NUCLEOTIDE SEQUENCE</scope>
</reference>
<dbReference type="SUPFAM" id="SSF52540">
    <property type="entry name" value="P-loop containing nucleoside triphosphate hydrolases"/>
    <property type="match status" value="1"/>
</dbReference>
<dbReference type="PANTHER" id="PTHR30050">
    <property type="entry name" value="CHROMOSOMAL REPLICATION INITIATOR PROTEIN DNAA"/>
    <property type="match status" value="1"/>
</dbReference>
<dbReference type="EMBL" id="BMAO01021572">
    <property type="protein sequence ID" value="GFQ75557.1"/>
    <property type="molecule type" value="Genomic_DNA"/>
</dbReference>
<dbReference type="PANTHER" id="PTHR30050:SF2">
    <property type="entry name" value="CHROMOSOMAL REPLICATION INITIATOR PROTEIN DNAA"/>
    <property type="match status" value="1"/>
</dbReference>
<comment type="caution">
    <text evidence="2">The sequence shown here is derived from an EMBL/GenBank/DDBJ whole genome shotgun (WGS) entry which is preliminary data.</text>
</comment>
<dbReference type="Pfam" id="PF00308">
    <property type="entry name" value="Bac_DnaA"/>
    <property type="match status" value="1"/>
</dbReference>
<dbReference type="AlphaFoldDB" id="A0A8X6HJF8"/>
<dbReference type="GO" id="GO:0005886">
    <property type="term" value="C:plasma membrane"/>
    <property type="evidence" value="ECO:0007669"/>
    <property type="project" value="TreeGrafter"/>
</dbReference>
<evidence type="ECO:0000259" key="1">
    <source>
        <dbReference type="Pfam" id="PF00308"/>
    </source>
</evidence>
<evidence type="ECO:0000313" key="2">
    <source>
        <dbReference type="EMBL" id="GFQ75557.1"/>
    </source>
</evidence>
<gene>
    <name evidence="2" type="primary">dnaA</name>
    <name evidence="2" type="ORF">TNCT_293661</name>
</gene>
<dbReference type="CDD" id="cd00009">
    <property type="entry name" value="AAA"/>
    <property type="match status" value="1"/>
</dbReference>
<feature type="domain" description="Chromosomal replication initiator protein DnaA ATPAse" evidence="1">
    <location>
        <begin position="48"/>
        <end position="123"/>
    </location>
</feature>
<evidence type="ECO:0000313" key="3">
    <source>
        <dbReference type="Proteomes" id="UP000887116"/>
    </source>
</evidence>
<dbReference type="Gene3D" id="3.40.50.300">
    <property type="entry name" value="P-loop containing nucleotide triphosphate hydrolases"/>
    <property type="match status" value="1"/>
</dbReference>
<name>A0A8X6HJF8_TRICU</name>
<dbReference type="GO" id="GO:0003688">
    <property type="term" value="F:DNA replication origin binding"/>
    <property type="evidence" value="ECO:0007669"/>
    <property type="project" value="TreeGrafter"/>
</dbReference>
<proteinExistence type="predicted"/>